<feature type="transmembrane region" description="Helical" evidence="1">
    <location>
        <begin position="433"/>
        <end position="451"/>
    </location>
</feature>
<evidence type="ECO:0000256" key="1">
    <source>
        <dbReference type="SAM" id="Phobius"/>
    </source>
</evidence>
<accession>A0A934NVA2</accession>
<sequence length="609" mass="67012">MPLMPALTTTAEPILERRSGSATAKPKRRWAERIRDNWSRTDSTVALVFLGLAVFVLNHQWRNLGNGYLSKSGQDQTMWEWFFAVAAHSLSNFESPLSTDLQNFPLGVNMMANTAMFGVSIPLAPVTLMFGPIVTYVLALTVGLFGTALAWYWVFSRHLVESRAAAAIGGLFCGFAPSMISHANAHPNFVCLFILPLLVLQMIRLTHSGKWIRDGIVLGLMVTLQIGLGEEPLLIFAIAFGIFAAVYYFQRRDEFMPAVRNARKAFGLAVAISVAITAIPLWWQFFGPQSYHLLSHDKTGNDSLSLFQFPSQSIGGILWPPGQDVAINPTEENAYFGWPLLAFVAFASIWLWRNRIARTASITMAGVLILSMGPEITVGWVGTGIPMPWHLIGKLPLFESLLETRFAMAALPLIGILLALGTERALRLRASSVPWLVGLAVALLPLTPTPLPVVERPATPEFFADGTWQNYAGDGSIVTVPLPKAQDAAALRWQAESDFGFAVPGGYFLGPGTDDKTGIYGPVERPTARLLSQVQKTGRVPIIDDKTRAAAIADLRFWHAEILVLPEEKNQEALKATVTQILGDPGRQVDDVWLWDVRFRADVQPDPRT</sequence>
<evidence type="ECO:0000313" key="3">
    <source>
        <dbReference type="Proteomes" id="UP000655868"/>
    </source>
</evidence>
<comment type="caution">
    <text evidence="2">The sequence shown here is derived from an EMBL/GenBank/DDBJ whole genome shotgun (WGS) entry which is preliminary data.</text>
</comment>
<evidence type="ECO:0000313" key="2">
    <source>
        <dbReference type="EMBL" id="MBJ8342066.1"/>
    </source>
</evidence>
<gene>
    <name evidence="2" type="ORF">JGU71_24565</name>
</gene>
<keyword evidence="3" id="KW-1185">Reference proteome</keyword>
<reference evidence="2" key="1">
    <citation type="submission" date="2020-12" db="EMBL/GenBank/DDBJ databases">
        <title>Antrihabitans popcorni sp. nov. and Antrihabitans auranticaus sp. nov., isolated from a larva cave.</title>
        <authorList>
            <person name="Lee S.D."/>
            <person name="Kim I.S."/>
        </authorList>
    </citation>
    <scope>NUCLEOTIDE SEQUENCE</scope>
    <source>
        <strain evidence="2">YC3-6</strain>
    </source>
</reference>
<dbReference type="Proteomes" id="UP000655868">
    <property type="component" value="Unassembled WGS sequence"/>
</dbReference>
<keyword evidence="1" id="KW-1133">Transmembrane helix</keyword>
<keyword evidence="1" id="KW-0812">Transmembrane</keyword>
<organism evidence="2 3">
    <name type="scientific">Antrihabitans stalagmiti</name>
    <dbReference type="NCBI Taxonomy" id="2799499"/>
    <lineage>
        <taxon>Bacteria</taxon>
        <taxon>Bacillati</taxon>
        <taxon>Actinomycetota</taxon>
        <taxon>Actinomycetes</taxon>
        <taxon>Mycobacteriales</taxon>
        <taxon>Nocardiaceae</taxon>
        <taxon>Antrihabitans</taxon>
    </lineage>
</organism>
<keyword evidence="2" id="KW-0808">Transferase</keyword>
<dbReference type="EMBL" id="JAEMNV010000009">
    <property type="protein sequence ID" value="MBJ8342066.1"/>
    <property type="molecule type" value="Genomic_DNA"/>
</dbReference>
<feature type="transmembrane region" description="Helical" evidence="1">
    <location>
        <begin position="233"/>
        <end position="249"/>
    </location>
</feature>
<protein>
    <submittedName>
        <fullName evidence="2">Glycosyl transferase</fullName>
    </submittedName>
</protein>
<feature type="transmembrane region" description="Helical" evidence="1">
    <location>
        <begin position="335"/>
        <end position="352"/>
    </location>
</feature>
<feature type="transmembrane region" description="Helical" evidence="1">
    <location>
        <begin position="405"/>
        <end position="421"/>
    </location>
</feature>
<feature type="transmembrane region" description="Helical" evidence="1">
    <location>
        <begin position="364"/>
        <end position="385"/>
    </location>
</feature>
<feature type="transmembrane region" description="Helical" evidence="1">
    <location>
        <begin position="265"/>
        <end position="285"/>
    </location>
</feature>
<feature type="transmembrane region" description="Helical" evidence="1">
    <location>
        <begin position="186"/>
        <end position="204"/>
    </location>
</feature>
<feature type="transmembrane region" description="Helical" evidence="1">
    <location>
        <begin position="162"/>
        <end position="180"/>
    </location>
</feature>
<feature type="transmembrane region" description="Helical" evidence="1">
    <location>
        <begin position="133"/>
        <end position="155"/>
    </location>
</feature>
<proteinExistence type="predicted"/>
<name>A0A934NVA2_9NOCA</name>
<feature type="transmembrane region" description="Helical" evidence="1">
    <location>
        <begin position="43"/>
        <end position="61"/>
    </location>
</feature>
<dbReference type="GO" id="GO:0016740">
    <property type="term" value="F:transferase activity"/>
    <property type="evidence" value="ECO:0007669"/>
    <property type="project" value="UniProtKB-KW"/>
</dbReference>
<dbReference type="AlphaFoldDB" id="A0A934NVA2"/>
<keyword evidence="1" id="KW-0472">Membrane</keyword>